<accession>A0A1U7NNS2</accession>
<keyword evidence="5" id="KW-1185">Reference proteome</keyword>
<comment type="caution">
    <text evidence="4">The sequence shown here is derived from an EMBL/GenBank/DDBJ whole genome shotgun (WGS) entry which is preliminary data.</text>
</comment>
<comment type="similarity">
    <text evidence="1">Belongs to the isocitrate and isopropylmalate dehydrogenases family.</text>
</comment>
<dbReference type="Gene3D" id="3.40.718.10">
    <property type="entry name" value="Isopropylmalate Dehydrogenase"/>
    <property type="match status" value="1"/>
</dbReference>
<keyword evidence="2" id="KW-0560">Oxidoreductase</keyword>
<feature type="domain" description="Isopropylmalate dehydrogenase-like" evidence="3">
    <location>
        <begin position="4"/>
        <end position="328"/>
    </location>
</feature>
<evidence type="ECO:0000256" key="2">
    <source>
        <dbReference type="ARBA" id="ARBA00023002"/>
    </source>
</evidence>
<sequence>MTKTITVFRGDGIGPEITDAVLDILKAANAPLDFEIFDVGAAVYEKTGSFIPQEGFDSFEKNKVLLKSPITTPIGSGFKSLNVTLRQKYDLWANIRPALSNPALPTRFENVDLVTFRENTEDLYIGEEIEIDADTVHAIKKITRKASERIIKEAFEYALKNGRHKVTCIHKANILKKSDGMFLRIFEEIAKSYPQIEADSMIVDAACMNLVMHPERFDVLVMPNLYGDILSDLTSGLIGGLGLLPSCNRGDSYAMYEAVHGSAPDIAGQNLANPSALLLSACMMLDDLHEEESASKIRNALDQVFQEGKVLTKDLGGQASTSEFVAEIKSRL</sequence>
<dbReference type="InterPro" id="IPR024084">
    <property type="entry name" value="IsoPropMal-DH-like_dom"/>
</dbReference>
<dbReference type="Pfam" id="PF00180">
    <property type="entry name" value="Iso_dh"/>
    <property type="match status" value="1"/>
</dbReference>
<evidence type="ECO:0000313" key="4">
    <source>
        <dbReference type="EMBL" id="OLU46990.1"/>
    </source>
</evidence>
<dbReference type="GO" id="GO:0051287">
    <property type="term" value="F:NAD binding"/>
    <property type="evidence" value="ECO:0007669"/>
    <property type="project" value="InterPro"/>
</dbReference>
<dbReference type="SMART" id="SM01329">
    <property type="entry name" value="Iso_dh"/>
    <property type="match status" value="1"/>
</dbReference>
<dbReference type="STRING" id="1862672.BO225_04205"/>
<dbReference type="RefSeq" id="WP_076341030.1">
    <property type="nucleotide sequence ID" value="NZ_CAJTMI010000057.1"/>
</dbReference>
<gene>
    <name evidence="4" type="ORF">BO225_04205</name>
</gene>
<organism evidence="4 5">
    <name type="scientific">Dubosiella newyorkensis</name>
    <dbReference type="NCBI Taxonomy" id="1862672"/>
    <lineage>
        <taxon>Bacteria</taxon>
        <taxon>Bacillati</taxon>
        <taxon>Bacillota</taxon>
        <taxon>Erysipelotrichia</taxon>
        <taxon>Erysipelotrichales</taxon>
        <taxon>Erysipelotrichaceae</taxon>
        <taxon>Dubosiella</taxon>
    </lineage>
</organism>
<dbReference type="GO" id="GO:0006099">
    <property type="term" value="P:tricarboxylic acid cycle"/>
    <property type="evidence" value="ECO:0007669"/>
    <property type="project" value="TreeGrafter"/>
</dbReference>
<evidence type="ECO:0000259" key="3">
    <source>
        <dbReference type="SMART" id="SM01329"/>
    </source>
</evidence>
<dbReference type="GO" id="GO:0006102">
    <property type="term" value="P:isocitrate metabolic process"/>
    <property type="evidence" value="ECO:0007669"/>
    <property type="project" value="TreeGrafter"/>
</dbReference>
<proteinExistence type="inferred from homology"/>
<dbReference type="GeneID" id="78275152"/>
<evidence type="ECO:0000256" key="1">
    <source>
        <dbReference type="ARBA" id="ARBA00007769"/>
    </source>
</evidence>
<dbReference type="GO" id="GO:0000287">
    <property type="term" value="F:magnesium ion binding"/>
    <property type="evidence" value="ECO:0007669"/>
    <property type="project" value="InterPro"/>
</dbReference>
<dbReference type="PANTHER" id="PTHR11835:SF34">
    <property type="entry name" value="ISOCITRATE DEHYDROGENASE [NAD] SUBUNIT ALPHA, MITOCHONDRIAL"/>
    <property type="match status" value="1"/>
</dbReference>
<protein>
    <submittedName>
        <fullName evidence="4">Isocitrate dehydrogenase</fullName>
    </submittedName>
</protein>
<dbReference type="PROSITE" id="PS00470">
    <property type="entry name" value="IDH_IMDH"/>
    <property type="match status" value="1"/>
</dbReference>
<dbReference type="InterPro" id="IPR019818">
    <property type="entry name" value="IsoCit/isopropylmalate_DH_CS"/>
</dbReference>
<dbReference type="Proteomes" id="UP000186705">
    <property type="component" value="Unassembled WGS sequence"/>
</dbReference>
<name>A0A1U7NNS2_9FIRM</name>
<dbReference type="SUPFAM" id="SSF53659">
    <property type="entry name" value="Isocitrate/Isopropylmalate dehydrogenase-like"/>
    <property type="match status" value="1"/>
</dbReference>
<dbReference type="PANTHER" id="PTHR11835">
    <property type="entry name" value="DECARBOXYLATING DEHYDROGENASES-ISOCITRATE, ISOPROPYLMALATE, TARTRATE"/>
    <property type="match status" value="1"/>
</dbReference>
<dbReference type="EMBL" id="MPKA01000056">
    <property type="protein sequence ID" value="OLU46990.1"/>
    <property type="molecule type" value="Genomic_DNA"/>
</dbReference>
<evidence type="ECO:0000313" key="5">
    <source>
        <dbReference type="Proteomes" id="UP000186705"/>
    </source>
</evidence>
<reference evidence="4 5" key="1">
    <citation type="submission" date="2016-11" db="EMBL/GenBank/DDBJ databases">
        <title>Description of two novel members of the family Erysipelotrichaceae: Ileibacterium lipovorans gen. nov., sp. nov. and Dubosiella newyorkensis, gen. nov., sp. nov.</title>
        <authorList>
            <person name="Cox L.M."/>
            <person name="Sohn J."/>
            <person name="Tyrrell K.L."/>
            <person name="Citron D.M."/>
            <person name="Lawson P.A."/>
            <person name="Patel N.B."/>
            <person name="Iizumi T."/>
            <person name="Perez-Perez G.I."/>
            <person name="Goldstein E.J."/>
            <person name="Blaser M.J."/>
        </authorList>
    </citation>
    <scope>NUCLEOTIDE SEQUENCE [LARGE SCALE GENOMIC DNA]</scope>
    <source>
        <strain evidence="4 5">NYU-BL-A4</strain>
    </source>
</reference>
<dbReference type="GO" id="GO:0004449">
    <property type="term" value="F:isocitrate dehydrogenase (NAD+) activity"/>
    <property type="evidence" value="ECO:0007669"/>
    <property type="project" value="TreeGrafter"/>
</dbReference>
<dbReference type="OrthoDB" id="9806254at2"/>
<dbReference type="AlphaFoldDB" id="A0A1U7NNS2"/>